<evidence type="ECO:0000256" key="1">
    <source>
        <dbReference type="SAM" id="Phobius"/>
    </source>
</evidence>
<keyword evidence="3" id="KW-1185">Reference proteome</keyword>
<sequence length="327" mass="35066">MIGSTSSTDFAAAGRIRRLVLTAAGPVALVALSLTLIAILAGGLPQRIHLVSGAIHTEAVGSRPVWSSQPLYGTAVWLEGLLIFTFLRSWRVPSVQRVLVALSFVLGLAVPVTGVLSVLEKGDLLKGALWPGWRVAEIVAVLVAACLGWLAAGRLPRAAEVTAAPPSQAPALPLGPFQRVMFVTYMWSWRRLLIAGMLAALTAWVMSDGGNGWLAPGACGLLTLYEAAQVSTRLQIDASGITVTPRWVPALARRIPYGMVRFAEVRSEPPRQADDRADGWRMVSGKGPVLAVSLADDRWFLYSTKEAETAAALVNGWLNRERRAEMA</sequence>
<dbReference type="RefSeq" id="WP_090945664.1">
    <property type="nucleotide sequence ID" value="NZ_FNDJ01000031.1"/>
</dbReference>
<keyword evidence="1" id="KW-0812">Transmembrane</keyword>
<dbReference type="EMBL" id="FNDJ01000031">
    <property type="protein sequence ID" value="SDL84041.1"/>
    <property type="molecule type" value="Genomic_DNA"/>
</dbReference>
<feature type="transmembrane region" description="Helical" evidence="1">
    <location>
        <begin position="99"/>
        <end position="119"/>
    </location>
</feature>
<feature type="transmembrane region" description="Helical" evidence="1">
    <location>
        <begin position="20"/>
        <end position="41"/>
    </location>
</feature>
<keyword evidence="1" id="KW-1133">Transmembrane helix</keyword>
<dbReference type="STRING" id="633440.SAMN05421869_131101"/>
<evidence type="ECO:0008006" key="4">
    <source>
        <dbReference type="Google" id="ProtNLM"/>
    </source>
</evidence>
<feature type="transmembrane region" description="Helical" evidence="1">
    <location>
        <begin position="70"/>
        <end position="87"/>
    </location>
</feature>
<proteinExistence type="predicted"/>
<dbReference type="Proteomes" id="UP000199202">
    <property type="component" value="Unassembled WGS sequence"/>
</dbReference>
<feature type="transmembrane region" description="Helical" evidence="1">
    <location>
        <begin position="131"/>
        <end position="152"/>
    </location>
</feature>
<keyword evidence="1" id="KW-0472">Membrane</keyword>
<organism evidence="2 3">
    <name type="scientific">Nonomuraea jiangxiensis</name>
    <dbReference type="NCBI Taxonomy" id="633440"/>
    <lineage>
        <taxon>Bacteria</taxon>
        <taxon>Bacillati</taxon>
        <taxon>Actinomycetota</taxon>
        <taxon>Actinomycetes</taxon>
        <taxon>Streptosporangiales</taxon>
        <taxon>Streptosporangiaceae</taxon>
        <taxon>Nonomuraea</taxon>
    </lineage>
</organism>
<protein>
    <recommendedName>
        <fullName evidence="4">PH domain-containing protein</fullName>
    </recommendedName>
</protein>
<dbReference type="OrthoDB" id="3672169at2"/>
<reference evidence="2 3" key="1">
    <citation type="submission" date="2016-10" db="EMBL/GenBank/DDBJ databases">
        <authorList>
            <person name="de Groot N.N."/>
        </authorList>
    </citation>
    <scope>NUCLEOTIDE SEQUENCE [LARGE SCALE GENOMIC DNA]</scope>
    <source>
        <strain evidence="2 3">CGMCC 4.6533</strain>
    </source>
</reference>
<gene>
    <name evidence="2" type="ORF">SAMN05421869_131101</name>
</gene>
<feature type="transmembrane region" description="Helical" evidence="1">
    <location>
        <begin position="189"/>
        <end position="206"/>
    </location>
</feature>
<evidence type="ECO:0000313" key="3">
    <source>
        <dbReference type="Proteomes" id="UP000199202"/>
    </source>
</evidence>
<dbReference type="AlphaFoldDB" id="A0A1G9NCJ9"/>
<evidence type="ECO:0000313" key="2">
    <source>
        <dbReference type="EMBL" id="SDL84041.1"/>
    </source>
</evidence>
<accession>A0A1G9NCJ9</accession>
<name>A0A1G9NCJ9_9ACTN</name>